<reference evidence="3 4" key="1">
    <citation type="journal article" date="2019" name="Sci. Rep.">
        <title>Orb-weaving spider Araneus ventricosus genome elucidates the spidroin gene catalogue.</title>
        <authorList>
            <person name="Kono N."/>
            <person name="Nakamura H."/>
            <person name="Ohtoshi R."/>
            <person name="Moran D.A.P."/>
            <person name="Shinohara A."/>
            <person name="Yoshida Y."/>
            <person name="Fujiwara M."/>
            <person name="Mori M."/>
            <person name="Tomita M."/>
            <person name="Arakawa K."/>
        </authorList>
    </citation>
    <scope>NUCLEOTIDE SEQUENCE [LARGE SCALE GENOMIC DNA]</scope>
</reference>
<dbReference type="CDD" id="cd00110">
    <property type="entry name" value="LamG"/>
    <property type="match status" value="1"/>
</dbReference>
<gene>
    <name evidence="3" type="ORF">AVEN_181466_1</name>
</gene>
<dbReference type="InterPro" id="IPR001791">
    <property type="entry name" value="Laminin_G"/>
</dbReference>
<protein>
    <recommendedName>
        <fullName evidence="2">Laminin G domain-containing protein</fullName>
    </recommendedName>
</protein>
<dbReference type="AlphaFoldDB" id="A0A4Y1ZV48"/>
<proteinExistence type="predicted"/>
<dbReference type="SUPFAM" id="SSF49899">
    <property type="entry name" value="Concanavalin A-like lectins/glucanases"/>
    <property type="match status" value="1"/>
</dbReference>
<dbReference type="Gene3D" id="2.60.120.200">
    <property type="match status" value="1"/>
</dbReference>
<evidence type="ECO:0000313" key="4">
    <source>
        <dbReference type="Proteomes" id="UP000499080"/>
    </source>
</evidence>
<dbReference type="EMBL" id="BGPR01153940">
    <property type="protein sequence ID" value="GBL69816.1"/>
    <property type="molecule type" value="Genomic_DNA"/>
</dbReference>
<sequence length="89" mass="10212">MVPQGNVSLQDFANTVLFLFVVVEAKYPRFREDSYIAVPILRDAHKSMQVTLEFRPEANDGLILYSGEKLDLRGDFISITLNKGFIEFR</sequence>
<keyword evidence="4" id="KW-1185">Reference proteome</keyword>
<accession>A0A4Y1ZV48</accession>
<dbReference type="Proteomes" id="UP000499080">
    <property type="component" value="Unassembled WGS sequence"/>
</dbReference>
<organism evidence="3 4">
    <name type="scientific">Araneus ventricosus</name>
    <name type="common">Orbweaver spider</name>
    <name type="synonym">Epeira ventricosa</name>
    <dbReference type="NCBI Taxonomy" id="182803"/>
    <lineage>
        <taxon>Eukaryota</taxon>
        <taxon>Metazoa</taxon>
        <taxon>Ecdysozoa</taxon>
        <taxon>Arthropoda</taxon>
        <taxon>Chelicerata</taxon>
        <taxon>Arachnida</taxon>
        <taxon>Araneae</taxon>
        <taxon>Araneomorphae</taxon>
        <taxon>Entelegynae</taxon>
        <taxon>Araneoidea</taxon>
        <taxon>Araneidae</taxon>
        <taxon>Araneus</taxon>
    </lineage>
</organism>
<evidence type="ECO:0000313" key="3">
    <source>
        <dbReference type="EMBL" id="GBL69816.1"/>
    </source>
</evidence>
<feature type="domain" description="Laminin G" evidence="2">
    <location>
        <begin position="25"/>
        <end position="89"/>
    </location>
</feature>
<dbReference type="OrthoDB" id="6515763at2759"/>
<dbReference type="InterPro" id="IPR013320">
    <property type="entry name" value="ConA-like_dom_sf"/>
</dbReference>
<comment type="caution">
    <text evidence="3">The sequence shown here is derived from an EMBL/GenBank/DDBJ whole genome shotgun (WGS) entry which is preliminary data.</text>
</comment>
<comment type="caution">
    <text evidence="1">Lacks conserved residue(s) required for the propagation of feature annotation.</text>
</comment>
<feature type="non-terminal residue" evidence="3">
    <location>
        <position position="89"/>
    </location>
</feature>
<name>A0A4Y1ZV48_ARAVE</name>
<evidence type="ECO:0000256" key="1">
    <source>
        <dbReference type="PROSITE-ProRule" id="PRU00122"/>
    </source>
</evidence>
<evidence type="ECO:0000259" key="2">
    <source>
        <dbReference type="PROSITE" id="PS50025"/>
    </source>
</evidence>
<dbReference type="PROSITE" id="PS50025">
    <property type="entry name" value="LAM_G_DOMAIN"/>
    <property type="match status" value="1"/>
</dbReference>